<dbReference type="Pfam" id="PF17917">
    <property type="entry name" value="RT_RNaseH"/>
    <property type="match status" value="1"/>
</dbReference>
<evidence type="ECO:0008006" key="13">
    <source>
        <dbReference type="Google" id="ProtNLM"/>
    </source>
</evidence>
<dbReference type="GO" id="GO:0004519">
    <property type="term" value="F:endonuclease activity"/>
    <property type="evidence" value="ECO:0007669"/>
    <property type="project" value="UniProtKB-KW"/>
</dbReference>
<dbReference type="InterPro" id="IPR043128">
    <property type="entry name" value="Rev_trsase/Diguanyl_cyclase"/>
</dbReference>
<keyword evidence="3" id="KW-0540">Nuclease</keyword>
<dbReference type="CDD" id="cd01647">
    <property type="entry name" value="RT_LTR"/>
    <property type="match status" value="1"/>
</dbReference>
<dbReference type="FunFam" id="3.30.70.270:FF:000026">
    <property type="entry name" value="Transposon Ty3-G Gag-Pol polyprotein"/>
    <property type="match status" value="1"/>
</dbReference>
<dbReference type="PANTHER" id="PTHR37984:SF5">
    <property type="entry name" value="PROTEIN NYNRIN-LIKE"/>
    <property type="match status" value="1"/>
</dbReference>
<dbReference type="GO" id="GO:0008270">
    <property type="term" value="F:zinc ion binding"/>
    <property type="evidence" value="ECO:0007669"/>
    <property type="project" value="UniProtKB-KW"/>
</dbReference>
<dbReference type="InterPro" id="IPR000477">
    <property type="entry name" value="RT_dom"/>
</dbReference>
<evidence type="ECO:0000256" key="7">
    <source>
        <dbReference type="PROSITE-ProRule" id="PRU00047"/>
    </source>
</evidence>
<feature type="domain" description="CCHC-type" evidence="9">
    <location>
        <begin position="82"/>
        <end position="98"/>
    </location>
</feature>
<evidence type="ECO:0000256" key="8">
    <source>
        <dbReference type="SAM" id="MobiDB-lite"/>
    </source>
</evidence>
<dbReference type="Proteomes" id="UP001172457">
    <property type="component" value="Chromosome 1"/>
</dbReference>
<protein>
    <recommendedName>
        <fullName evidence="13">Reverse transcriptase domain-containing protein</fullName>
    </recommendedName>
</protein>
<feature type="region of interest" description="Disordered" evidence="8">
    <location>
        <begin position="14"/>
        <end position="76"/>
    </location>
</feature>
<dbReference type="PROSITE" id="PS50878">
    <property type="entry name" value="RT_POL"/>
    <property type="match status" value="1"/>
</dbReference>
<dbReference type="InterPro" id="IPR043502">
    <property type="entry name" value="DNA/RNA_pol_sf"/>
</dbReference>
<dbReference type="PANTHER" id="PTHR37984">
    <property type="entry name" value="PROTEIN CBG26694"/>
    <property type="match status" value="1"/>
</dbReference>
<dbReference type="SUPFAM" id="SSF57756">
    <property type="entry name" value="Retrovirus zinc finger-like domains"/>
    <property type="match status" value="1"/>
</dbReference>
<evidence type="ECO:0000313" key="12">
    <source>
        <dbReference type="Proteomes" id="UP001172457"/>
    </source>
</evidence>
<dbReference type="AlphaFoldDB" id="A0AA38WVC5"/>
<evidence type="ECO:0000256" key="4">
    <source>
        <dbReference type="ARBA" id="ARBA00022759"/>
    </source>
</evidence>
<evidence type="ECO:0000259" key="9">
    <source>
        <dbReference type="PROSITE" id="PS50158"/>
    </source>
</evidence>
<reference evidence="11" key="1">
    <citation type="submission" date="2023-03" db="EMBL/GenBank/DDBJ databases">
        <title>Chromosome-scale reference genome and RAD-based genetic map of yellow starthistle (Centaurea solstitialis) reveal putative structural variation and QTLs associated with invader traits.</title>
        <authorList>
            <person name="Reatini B."/>
            <person name="Cang F.A."/>
            <person name="Jiang Q."/>
            <person name="Mckibben M.T.W."/>
            <person name="Barker M.S."/>
            <person name="Rieseberg L.H."/>
            <person name="Dlugosch K.M."/>
        </authorList>
    </citation>
    <scope>NUCLEOTIDE SEQUENCE</scope>
    <source>
        <strain evidence="11">CAN-66</strain>
        <tissue evidence="11">Leaf</tissue>
    </source>
</reference>
<name>A0AA38WVC5_9ASTR</name>
<dbReference type="EMBL" id="JARYMX010000001">
    <property type="protein sequence ID" value="KAJ9566541.1"/>
    <property type="molecule type" value="Genomic_DNA"/>
</dbReference>
<evidence type="ECO:0000313" key="11">
    <source>
        <dbReference type="EMBL" id="KAJ9566541.1"/>
    </source>
</evidence>
<dbReference type="InterPro" id="IPR041373">
    <property type="entry name" value="RT_RNaseH"/>
</dbReference>
<accession>A0AA38WVC5</accession>
<evidence type="ECO:0000256" key="2">
    <source>
        <dbReference type="ARBA" id="ARBA00022695"/>
    </source>
</evidence>
<dbReference type="InterPro" id="IPR050951">
    <property type="entry name" value="Retrovirus_Pol_polyprotein"/>
</dbReference>
<dbReference type="GO" id="GO:0003676">
    <property type="term" value="F:nucleic acid binding"/>
    <property type="evidence" value="ECO:0007669"/>
    <property type="project" value="InterPro"/>
</dbReference>
<feature type="domain" description="Reverse transcriptase" evidence="10">
    <location>
        <begin position="261"/>
        <end position="440"/>
    </location>
</feature>
<dbReference type="PROSITE" id="PS50158">
    <property type="entry name" value="ZF_CCHC"/>
    <property type="match status" value="1"/>
</dbReference>
<evidence type="ECO:0000259" key="10">
    <source>
        <dbReference type="PROSITE" id="PS50878"/>
    </source>
</evidence>
<evidence type="ECO:0000256" key="6">
    <source>
        <dbReference type="ARBA" id="ARBA00022918"/>
    </source>
</evidence>
<dbReference type="Gene3D" id="3.10.10.10">
    <property type="entry name" value="HIV Type 1 Reverse Transcriptase, subunit A, domain 1"/>
    <property type="match status" value="1"/>
</dbReference>
<organism evidence="11 12">
    <name type="scientific">Centaurea solstitialis</name>
    <name type="common">yellow star-thistle</name>
    <dbReference type="NCBI Taxonomy" id="347529"/>
    <lineage>
        <taxon>Eukaryota</taxon>
        <taxon>Viridiplantae</taxon>
        <taxon>Streptophyta</taxon>
        <taxon>Embryophyta</taxon>
        <taxon>Tracheophyta</taxon>
        <taxon>Spermatophyta</taxon>
        <taxon>Magnoliopsida</taxon>
        <taxon>eudicotyledons</taxon>
        <taxon>Gunneridae</taxon>
        <taxon>Pentapetalae</taxon>
        <taxon>asterids</taxon>
        <taxon>campanulids</taxon>
        <taxon>Asterales</taxon>
        <taxon>Asteraceae</taxon>
        <taxon>Carduoideae</taxon>
        <taxon>Cardueae</taxon>
        <taxon>Centaureinae</taxon>
        <taxon>Centaurea</taxon>
    </lineage>
</organism>
<sequence>MEKTIAELHSMLKTAELSMGTGTKTKDVLMVGDGRAKRKRGHGNTSKGKSQSQASQSVTKVDDERKGKGKKVKPNKAKTENRCFICHELGHWRRNCPKRHKEGNNASGTFYHLPGYKGAYNLPSHQETFLSPLSLSSSISPRKNPDPVSFLIDRVLRVPFVREAFRGLIQLEGIPFGRLRVDLSQAIQLGLRSRLIRGSHKIPTVCEFPDVFPEDLLGIPPERQVEFRIDLVLGAAPVAKTPYLLSPPEMQELSNQLEELLEKGFIRPSSSPWGAPILFVKKKDGSLRMCIDYRELNKLTVKNRYPLPRIDDLFDQLQGAAWFSKIDLRSGYHQLKVREEDVHKTSFRTRYGNYEFVVMPFGLTNAPAAFMDLMNRVCRPLLDRSVIVFIDDILIDSKTKEDHVEHLREVLESLQKEQLYAKFSKCDFWLQDVQFLGHLVNREGIKVDPAKVEAVMKWETPKSPIEIRSFLGLAGYYHRFIQDFSKVAVPLTKLTRKNVSFVWGEEQQSAFETLRQKLCEAPVLTLPEGVEDMTVYCDASHHGLAVFSCSVVISYASRQLKTHEVNYPTHDLELAAVVFALKICRHYLYGVKCTIYTDHKSLRYFLDQPNLNMRQRRWLDVDNTKIIHDLEAVERKSTKKGEKT</sequence>
<dbReference type="SMART" id="SM00343">
    <property type="entry name" value="ZnF_C2HC"/>
    <property type="match status" value="1"/>
</dbReference>
<keyword evidence="6" id="KW-0695">RNA-directed DNA polymerase</keyword>
<evidence type="ECO:0000256" key="3">
    <source>
        <dbReference type="ARBA" id="ARBA00022722"/>
    </source>
</evidence>
<dbReference type="InterPro" id="IPR036875">
    <property type="entry name" value="Znf_CCHC_sf"/>
</dbReference>
<dbReference type="SUPFAM" id="SSF56672">
    <property type="entry name" value="DNA/RNA polymerases"/>
    <property type="match status" value="1"/>
</dbReference>
<dbReference type="CDD" id="cd09274">
    <property type="entry name" value="RNase_HI_RT_Ty3"/>
    <property type="match status" value="1"/>
</dbReference>
<dbReference type="GO" id="GO:0003964">
    <property type="term" value="F:RNA-directed DNA polymerase activity"/>
    <property type="evidence" value="ECO:0007669"/>
    <property type="project" value="UniProtKB-KW"/>
</dbReference>
<keyword evidence="2" id="KW-0548">Nucleotidyltransferase</keyword>
<keyword evidence="7" id="KW-0479">Metal-binding</keyword>
<gene>
    <name evidence="11" type="ORF">OSB04_002507</name>
</gene>
<dbReference type="GO" id="GO:0016787">
    <property type="term" value="F:hydrolase activity"/>
    <property type="evidence" value="ECO:0007669"/>
    <property type="project" value="UniProtKB-KW"/>
</dbReference>
<dbReference type="Pfam" id="PF00078">
    <property type="entry name" value="RVT_1"/>
    <property type="match status" value="1"/>
</dbReference>
<keyword evidence="4" id="KW-0255">Endonuclease</keyword>
<keyword evidence="12" id="KW-1185">Reference proteome</keyword>
<keyword evidence="7" id="KW-0863">Zinc-finger</keyword>
<keyword evidence="7" id="KW-0862">Zinc</keyword>
<evidence type="ECO:0000256" key="5">
    <source>
        <dbReference type="ARBA" id="ARBA00022801"/>
    </source>
</evidence>
<comment type="caution">
    <text evidence="11">The sequence shown here is derived from an EMBL/GenBank/DDBJ whole genome shotgun (WGS) entry which is preliminary data.</text>
</comment>
<proteinExistence type="predicted"/>
<dbReference type="Gene3D" id="4.10.60.10">
    <property type="entry name" value="Zinc finger, CCHC-type"/>
    <property type="match status" value="1"/>
</dbReference>
<dbReference type="InterPro" id="IPR001878">
    <property type="entry name" value="Znf_CCHC"/>
</dbReference>
<dbReference type="Gene3D" id="3.30.70.270">
    <property type="match status" value="2"/>
</dbReference>
<evidence type="ECO:0000256" key="1">
    <source>
        <dbReference type="ARBA" id="ARBA00022679"/>
    </source>
</evidence>
<feature type="compositionally biased region" description="Basic residues" evidence="8">
    <location>
        <begin position="67"/>
        <end position="76"/>
    </location>
</feature>
<keyword evidence="5" id="KW-0378">Hydrolase</keyword>
<keyword evidence="1" id="KW-0808">Transferase</keyword>